<dbReference type="Gene3D" id="3.40.50.300">
    <property type="entry name" value="P-loop containing nucleotide triphosphate hydrolases"/>
    <property type="match status" value="1"/>
</dbReference>
<protein>
    <submittedName>
        <fullName evidence="1">Dynein heavy chain 12, axonemal</fullName>
    </submittedName>
</protein>
<dbReference type="AlphaFoldDB" id="A0A5B7HCX3"/>
<name>A0A5B7HCX3_PORTR</name>
<dbReference type="EMBL" id="VSRR010026824">
    <property type="protein sequence ID" value="MPC67826.1"/>
    <property type="molecule type" value="Genomic_DNA"/>
</dbReference>
<accession>A0A5B7HCX3</accession>
<reference evidence="1 2" key="1">
    <citation type="submission" date="2019-05" db="EMBL/GenBank/DDBJ databases">
        <title>Another draft genome of Portunus trituberculatus and its Hox gene families provides insights of decapod evolution.</title>
        <authorList>
            <person name="Jeong J.-H."/>
            <person name="Song I."/>
            <person name="Kim S."/>
            <person name="Choi T."/>
            <person name="Kim D."/>
            <person name="Ryu S."/>
            <person name="Kim W."/>
        </authorList>
    </citation>
    <scope>NUCLEOTIDE SEQUENCE [LARGE SCALE GENOMIC DNA]</scope>
    <source>
        <tissue evidence="1">Muscle</tissue>
    </source>
</reference>
<comment type="caution">
    <text evidence="1">The sequence shown here is derived from an EMBL/GenBank/DDBJ whole genome shotgun (WGS) entry which is preliminary data.</text>
</comment>
<evidence type="ECO:0000313" key="2">
    <source>
        <dbReference type="Proteomes" id="UP000324222"/>
    </source>
</evidence>
<organism evidence="1 2">
    <name type="scientific">Portunus trituberculatus</name>
    <name type="common">Swimming crab</name>
    <name type="synonym">Neptunus trituberculatus</name>
    <dbReference type="NCBI Taxonomy" id="210409"/>
    <lineage>
        <taxon>Eukaryota</taxon>
        <taxon>Metazoa</taxon>
        <taxon>Ecdysozoa</taxon>
        <taxon>Arthropoda</taxon>
        <taxon>Crustacea</taxon>
        <taxon>Multicrustacea</taxon>
        <taxon>Malacostraca</taxon>
        <taxon>Eumalacostraca</taxon>
        <taxon>Eucarida</taxon>
        <taxon>Decapoda</taxon>
        <taxon>Pleocyemata</taxon>
        <taxon>Brachyura</taxon>
        <taxon>Eubrachyura</taxon>
        <taxon>Portunoidea</taxon>
        <taxon>Portunidae</taxon>
        <taxon>Portuninae</taxon>
        <taxon>Portunus</taxon>
    </lineage>
</organism>
<evidence type="ECO:0000313" key="1">
    <source>
        <dbReference type="EMBL" id="MPC67826.1"/>
    </source>
</evidence>
<dbReference type="InterPro" id="IPR027417">
    <property type="entry name" value="P-loop_NTPase"/>
</dbReference>
<sequence length="81" mass="8968">MFKAMAKGGLATALDKVGRERKVGEEQGVQYKIINPKALSLGQLYGAYDPFSHEWSDGKFILFLHIQLIIKNKATSGPENC</sequence>
<proteinExistence type="predicted"/>
<keyword evidence="2" id="KW-1185">Reference proteome</keyword>
<gene>
    <name evidence="1" type="primary">Dnah12_0</name>
    <name evidence="1" type="ORF">E2C01_062012</name>
</gene>
<dbReference type="OrthoDB" id="5593012at2759"/>
<dbReference type="Proteomes" id="UP000324222">
    <property type="component" value="Unassembled WGS sequence"/>
</dbReference>